<evidence type="ECO:0000313" key="1">
    <source>
        <dbReference type="EMBL" id="EAR13855.1"/>
    </source>
</evidence>
<dbReference type="Gene3D" id="1.25.40.10">
    <property type="entry name" value="Tetratricopeptide repeat domain"/>
    <property type="match status" value="1"/>
</dbReference>
<proteinExistence type="predicted"/>
<evidence type="ECO:0000313" key="2">
    <source>
        <dbReference type="Proteomes" id="UP000003053"/>
    </source>
</evidence>
<organism evidence="1 2">
    <name type="scientific">Polaribacter irgensii 23-P</name>
    <dbReference type="NCBI Taxonomy" id="313594"/>
    <lineage>
        <taxon>Bacteria</taxon>
        <taxon>Pseudomonadati</taxon>
        <taxon>Bacteroidota</taxon>
        <taxon>Flavobacteriia</taxon>
        <taxon>Flavobacteriales</taxon>
        <taxon>Flavobacteriaceae</taxon>
    </lineage>
</organism>
<dbReference type="OrthoDB" id="1465784at2"/>
<keyword evidence="2" id="KW-1185">Reference proteome</keyword>
<dbReference type="Proteomes" id="UP000003053">
    <property type="component" value="Unassembled WGS sequence"/>
</dbReference>
<dbReference type="SUPFAM" id="SSF48452">
    <property type="entry name" value="TPR-like"/>
    <property type="match status" value="1"/>
</dbReference>
<dbReference type="AlphaFoldDB" id="A4BY14"/>
<accession>A4BY14</accession>
<reference evidence="1 2" key="1">
    <citation type="submission" date="2006-02" db="EMBL/GenBank/DDBJ databases">
        <authorList>
            <person name="Murray A."/>
            <person name="Staley J."/>
            <person name="Ferriera S."/>
            <person name="Johnson J."/>
            <person name="Kravitz S."/>
            <person name="Halpern A."/>
            <person name="Remington K."/>
            <person name="Beeson K."/>
            <person name="Tran B."/>
            <person name="Rogers Y.-H."/>
            <person name="Friedman R."/>
            <person name="Venter J.C."/>
        </authorList>
    </citation>
    <scope>NUCLEOTIDE SEQUENCE [LARGE SCALE GENOMIC DNA]</scope>
    <source>
        <strain evidence="1 2">23-P</strain>
    </source>
</reference>
<gene>
    <name evidence="1" type="ORF">PI23P_05137</name>
</gene>
<dbReference type="eggNOG" id="COG2956">
    <property type="taxonomic scope" value="Bacteria"/>
</dbReference>
<dbReference type="InterPro" id="IPR011990">
    <property type="entry name" value="TPR-like_helical_dom_sf"/>
</dbReference>
<name>A4BY14_9FLAO</name>
<protein>
    <submittedName>
        <fullName evidence="1">Uncharacterized protein</fullName>
    </submittedName>
</protein>
<dbReference type="STRING" id="313594.PI23P_05137"/>
<dbReference type="EMBL" id="AAOG01000001">
    <property type="protein sequence ID" value="EAR13855.1"/>
    <property type="molecule type" value="Genomic_DNA"/>
</dbReference>
<dbReference type="HOGENOM" id="CLU_852195_0_0_10"/>
<sequence>MSRKKKECRIQRGLVYFKRPFFSVLFFLISLQGFCQDSIPMVFDLTEEMELDFQHFFFKALSEKAIGNHQKALENLESCNQISPNDVAVFFEFSKNYLALDDILLSKEYIERALQKDATNSWMQTHLANILRIEKQHSGVVNNPQKGSVADVKERLEVVGNANTNKTEATADVFKAFETTRSYAALKKVLKRVQENTAELLKYGAEGVLLFPAQPFVYLMYGKALNLNKEHKKATTTLKDGLDFVYEASDERAFYAELAISYQGLGDDIAAEKYRQKSKKIKN</sequence>
<comment type="caution">
    <text evidence="1">The sequence shown here is derived from an EMBL/GenBank/DDBJ whole genome shotgun (WGS) entry which is preliminary data.</text>
</comment>